<protein>
    <recommendedName>
        <fullName evidence="3">Reverse transcriptase domain-containing protein</fullName>
    </recommendedName>
</protein>
<keyword evidence="2" id="KW-1185">Reference proteome</keyword>
<accession>A0ABQ9DB74</accession>
<name>A0ABQ9DB74_9PASS</name>
<gene>
    <name evidence="1" type="ORF">WISP_76382</name>
</gene>
<dbReference type="EMBL" id="WHWB01033917">
    <property type="protein sequence ID" value="KAJ7415740.1"/>
    <property type="molecule type" value="Genomic_DNA"/>
</dbReference>
<sequence length="204" mass="23516">MYKNIYTCIDIKKEKMLHVKREHRELGVVFVHIVKAFDTMSHQHILMGLQQKGEDPNITNLIRNMYENIYTHISSKNRKIDQIKMQFKPTKDSYSINDCLAWAVNSTPLNMIDPGSSEKFLGLQIDPWISTATPELSEQLGHCLRWLNRALLKPFQKVDILKTFSIPKITSLAHHMDIKAAFLDSLDTDLINCQGMVVPSIEHL</sequence>
<evidence type="ECO:0008006" key="3">
    <source>
        <dbReference type="Google" id="ProtNLM"/>
    </source>
</evidence>
<proteinExistence type="predicted"/>
<comment type="caution">
    <text evidence="1">The sequence shown here is derived from an EMBL/GenBank/DDBJ whole genome shotgun (WGS) entry which is preliminary data.</text>
</comment>
<dbReference type="Proteomes" id="UP001145742">
    <property type="component" value="Unassembled WGS sequence"/>
</dbReference>
<evidence type="ECO:0000313" key="2">
    <source>
        <dbReference type="Proteomes" id="UP001145742"/>
    </source>
</evidence>
<evidence type="ECO:0000313" key="1">
    <source>
        <dbReference type="EMBL" id="KAJ7415740.1"/>
    </source>
</evidence>
<organism evidence="1 2">
    <name type="scientific">Willisornis vidua</name>
    <name type="common">Xingu scale-backed antbird</name>
    <dbReference type="NCBI Taxonomy" id="1566151"/>
    <lineage>
        <taxon>Eukaryota</taxon>
        <taxon>Metazoa</taxon>
        <taxon>Chordata</taxon>
        <taxon>Craniata</taxon>
        <taxon>Vertebrata</taxon>
        <taxon>Euteleostomi</taxon>
        <taxon>Archelosauria</taxon>
        <taxon>Archosauria</taxon>
        <taxon>Dinosauria</taxon>
        <taxon>Saurischia</taxon>
        <taxon>Theropoda</taxon>
        <taxon>Coelurosauria</taxon>
        <taxon>Aves</taxon>
        <taxon>Neognathae</taxon>
        <taxon>Neoaves</taxon>
        <taxon>Telluraves</taxon>
        <taxon>Australaves</taxon>
        <taxon>Passeriformes</taxon>
        <taxon>Thamnophilidae</taxon>
        <taxon>Willisornis</taxon>
    </lineage>
</organism>
<reference evidence="1" key="1">
    <citation type="submission" date="2019-10" db="EMBL/GenBank/DDBJ databases">
        <authorList>
            <person name="Soares A.E.R."/>
            <person name="Aleixo A."/>
            <person name="Schneider P."/>
            <person name="Miyaki C.Y."/>
            <person name="Schneider M.P."/>
            <person name="Mello C."/>
            <person name="Vasconcelos A.T.R."/>
        </authorList>
    </citation>
    <scope>NUCLEOTIDE SEQUENCE</scope>
    <source>
        <tissue evidence="1">Muscle</tissue>
    </source>
</reference>